<reference evidence="11" key="1">
    <citation type="submission" date="2025-08" db="UniProtKB">
        <authorList>
            <consortium name="Ensembl"/>
        </authorList>
    </citation>
    <scope>IDENTIFICATION</scope>
</reference>
<reference evidence="11" key="2">
    <citation type="submission" date="2025-09" db="UniProtKB">
        <authorList>
            <consortium name="Ensembl"/>
        </authorList>
    </citation>
    <scope>IDENTIFICATION</scope>
</reference>
<keyword evidence="3" id="KW-0677">Repeat</keyword>
<sequence length="482" mass="54292">MAGLVLVLVGGLLEVCSGVSANRGGYPIFTDEIPFKITWPESEFTLPTSGALYNEDDYVIMTTTEQEKYKCLLPSLSRGDEDDEKDYKGLTPGELLEPLFKRSSCSYRIESYWTYEVCHGKYVRQYHEEKETGQKVSVQEYFLGNMAQKSQSTDTAEEAVSKKSEQETEVPTKNIEGQLTPYYSVEMGNGTPCTLKQNQARSTSVLYVCHPEAKHEILSVAEVTTCEYEVVVLTPLLCDHPKYRFKTSPVNAIYCQALAGSPLRPQRLSQLDKEREEQLKPPFKSSAPETREEEAPPVREEAFTSTHKPMTVGGQTQVTVGTTHISRLTDEQLIKEFLSGSYCLHGGVGWWKYEFCYGKHVHQYHEDKEQGKNIVIVGTWNAEEHIDWASKNVARSYQLKDDGVQKVKLVSHFYGHGDVCDLTGKPRTVIVKLKCKESESPHAVTVYMLEPQTCQYVLGVESPVICRVLDTADEYGHLSISS</sequence>
<keyword evidence="4 7" id="KW-0256">Endoplasmic reticulum</keyword>
<evidence type="ECO:0000256" key="2">
    <source>
        <dbReference type="ARBA" id="ARBA00022729"/>
    </source>
</evidence>
<dbReference type="PANTHER" id="PTHR15414:SF0">
    <property type="entry name" value="ENDOPLASMIC RETICULUM LECTIN 1"/>
    <property type="match status" value="1"/>
</dbReference>
<dbReference type="GO" id="GO:0030968">
    <property type="term" value="P:endoplasmic reticulum unfolded protein response"/>
    <property type="evidence" value="ECO:0007669"/>
    <property type="project" value="UniProtKB-UniRule"/>
</dbReference>
<dbReference type="InterPro" id="IPR045149">
    <property type="entry name" value="OS-9-like"/>
</dbReference>
<comment type="function">
    <text evidence="6">Probable lectin that binds selectively to improperly folded lumenal proteins. May function in endoplasmic reticulum quality control and endoplasmic reticulum-associated degradation (ERAD) of both non-glycosylated proteins and glycoproteins.</text>
</comment>
<feature type="domain" description="MRH" evidence="10">
    <location>
        <begin position="103"/>
        <end position="240"/>
    </location>
</feature>
<keyword evidence="7" id="KW-0430">Lectin</keyword>
<evidence type="ECO:0000256" key="4">
    <source>
        <dbReference type="ARBA" id="ARBA00022824"/>
    </source>
</evidence>
<dbReference type="PROSITE" id="PS51914">
    <property type="entry name" value="MRH"/>
    <property type="match status" value="2"/>
</dbReference>
<evidence type="ECO:0000256" key="8">
    <source>
        <dbReference type="SAM" id="MobiDB-lite"/>
    </source>
</evidence>
<dbReference type="Pfam" id="PF07915">
    <property type="entry name" value="PRKCSH"/>
    <property type="match status" value="2"/>
</dbReference>
<feature type="domain" description="MRH" evidence="10">
    <location>
        <begin position="341"/>
        <end position="468"/>
    </location>
</feature>
<feature type="compositionally biased region" description="Basic and acidic residues" evidence="8">
    <location>
        <begin position="289"/>
        <end position="302"/>
    </location>
</feature>
<evidence type="ECO:0000256" key="1">
    <source>
        <dbReference type="ARBA" id="ARBA00004319"/>
    </source>
</evidence>
<dbReference type="Gene3D" id="2.70.130.10">
    <property type="entry name" value="Mannose-6-phosphate receptor binding domain"/>
    <property type="match status" value="2"/>
</dbReference>
<dbReference type="InterPro" id="IPR044865">
    <property type="entry name" value="MRH_dom"/>
</dbReference>
<dbReference type="GO" id="GO:0030246">
    <property type="term" value="F:carbohydrate binding"/>
    <property type="evidence" value="ECO:0007669"/>
    <property type="project" value="UniProtKB-UniRule"/>
</dbReference>
<dbReference type="PANTHER" id="PTHR15414">
    <property type="entry name" value="OS-9-RELATED"/>
    <property type="match status" value="1"/>
</dbReference>
<keyword evidence="12" id="KW-1185">Reference proteome</keyword>
<evidence type="ECO:0000259" key="10">
    <source>
        <dbReference type="PROSITE" id="PS51914"/>
    </source>
</evidence>
<dbReference type="Ensembl" id="ENSNMLT00000045411.1">
    <property type="protein sequence ID" value="ENSNMLP00000040841.1"/>
    <property type="gene ID" value="ENSNMLG00000025045.1"/>
</dbReference>
<feature type="chain" id="PRO_5034474941" description="Endoplasmic reticulum lectin" evidence="9">
    <location>
        <begin position="19"/>
        <end position="482"/>
    </location>
</feature>
<organism evidence="11 12">
    <name type="scientific">Neogobius melanostomus</name>
    <name type="common">round goby</name>
    <dbReference type="NCBI Taxonomy" id="47308"/>
    <lineage>
        <taxon>Eukaryota</taxon>
        <taxon>Metazoa</taxon>
        <taxon>Chordata</taxon>
        <taxon>Craniata</taxon>
        <taxon>Vertebrata</taxon>
        <taxon>Euteleostomi</taxon>
        <taxon>Actinopterygii</taxon>
        <taxon>Neopterygii</taxon>
        <taxon>Teleostei</taxon>
        <taxon>Neoteleostei</taxon>
        <taxon>Acanthomorphata</taxon>
        <taxon>Gobiaria</taxon>
        <taxon>Gobiiformes</taxon>
        <taxon>Gobioidei</taxon>
        <taxon>Gobiidae</taxon>
        <taxon>Benthophilinae</taxon>
        <taxon>Neogobiini</taxon>
        <taxon>Neogobius</taxon>
    </lineage>
</organism>
<comment type="function">
    <text evidence="7">Lectin involved in the quality control of the secretory pathway. As a member of the endoplasmic reticulum-associated degradation lumenal (ERAD-L) surveillance system, targets misfolded endoplasmic reticulum lumenal glycoproteins for degradation.</text>
</comment>
<feature type="signal peptide" evidence="9">
    <location>
        <begin position="1"/>
        <end position="18"/>
    </location>
</feature>
<evidence type="ECO:0000256" key="6">
    <source>
        <dbReference type="ARBA" id="ARBA00037585"/>
    </source>
</evidence>
<dbReference type="InterPro" id="IPR009011">
    <property type="entry name" value="Man6P_isomerase_rcpt-bd_dom_sf"/>
</dbReference>
<evidence type="ECO:0000256" key="7">
    <source>
        <dbReference type="RuleBase" id="RU369099"/>
    </source>
</evidence>
<keyword evidence="5" id="KW-1015">Disulfide bond</keyword>
<dbReference type="AlphaFoldDB" id="A0A8C6USQ6"/>
<dbReference type="FunFam" id="2.70.130.10:FF:000001">
    <property type="entry name" value="Endoplasmic reticulum lectin 1"/>
    <property type="match status" value="1"/>
</dbReference>
<evidence type="ECO:0000313" key="11">
    <source>
        <dbReference type="Ensembl" id="ENSNMLP00000040841.1"/>
    </source>
</evidence>
<feature type="region of interest" description="Disordered" evidence="8">
    <location>
        <begin position="149"/>
        <end position="171"/>
    </location>
</feature>
<dbReference type="GO" id="GO:0030970">
    <property type="term" value="P:retrograde protein transport, ER to cytosol"/>
    <property type="evidence" value="ECO:0007669"/>
    <property type="project" value="TreeGrafter"/>
</dbReference>
<evidence type="ECO:0000256" key="3">
    <source>
        <dbReference type="ARBA" id="ARBA00022737"/>
    </source>
</evidence>
<dbReference type="FunFam" id="2.70.130.10:FF:000003">
    <property type="entry name" value="Endoplasmic reticulum lectin 1"/>
    <property type="match status" value="1"/>
</dbReference>
<name>A0A8C6USQ6_9GOBI</name>
<accession>A0A8C6USQ6</accession>
<evidence type="ECO:0000256" key="9">
    <source>
        <dbReference type="SAM" id="SignalP"/>
    </source>
</evidence>
<proteinExistence type="inferred from homology"/>
<dbReference type="SUPFAM" id="SSF50911">
    <property type="entry name" value="Mannose 6-phosphate receptor domain"/>
    <property type="match status" value="2"/>
</dbReference>
<evidence type="ECO:0000256" key="5">
    <source>
        <dbReference type="ARBA" id="ARBA00023157"/>
    </source>
</evidence>
<dbReference type="InterPro" id="IPR012913">
    <property type="entry name" value="OS9-like_dom"/>
</dbReference>
<feature type="region of interest" description="Disordered" evidence="8">
    <location>
        <begin position="271"/>
        <end position="302"/>
    </location>
</feature>
<evidence type="ECO:0000313" key="12">
    <source>
        <dbReference type="Proteomes" id="UP000694523"/>
    </source>
</evidence>
<dbReference type="Proteomes" id="UP000694523">
    <property type="component" value="Unplaced"/>
</dbReference>
<comment type="similarity">
    <text evidence="7">Belongs to the OS-9 family.</text>
</comment>
<protein>
    <recommendedName>
        <fullName evidence="7">Endoplasmic reticulum lectin</fullName>
    </recommendedName>
</protein>
<keyword evidence="2 9" id="KW-0732">Signal</keyword>
<dbReference type="GO" id="GO:0005788">
    <property type="term" value="C:endoplasmic reticulum lumen"/>
    <property type="evidence" value="ECO:0007669"/>
    <property type="project" value="UniProtKB-SubCell"/>
</dbReference>
<comment type="subcellular location">
    <subcellularLocation>
        <location evidence="1 7">Endoplasmic reticulum lumen</location>
    </subcellularLocation>
</comment>